<organism evidence="2 3">
    <name type="scientific">Blepharisma stoltei</name>
    <dbReference type="NCBI Taxonomy" id="1481888"/>
    <lineage>
        <taxon>Eukaryota</taxon>
        <taxon>Sar</taxon>
        <taxon>Alveolata</taxon>
        <taxon>Ciliophora</taxon>
        <taxon>Postciliodesmatophora</taxon>
        <taxon>Heterotrichea</taxon>
        <taxon>Heterotrichida</taxon>
        <taxon>Blepharismidae</taxon>
        <taxon>Blepharisma</taxon>
    </lineage>
</organism>
<feature type="domain" description="C2H2-type" evidence="1">
    <location>
        <begin position="166"/>
        <end position="188"/>
    </location>
</feature>
<dbReference type="PROSITE" id="PS00028">
    <property type="entry name" value="ZINC_FINGER_C2H2_1"/>
    <property type="match status" value="1"/>
</dbReference>
<dbReference type="InterPro" id="IPR014729">
    <property type="entry name" value="Rossmann-like_a/b/a_fold"/>
</dbReference>
<dbReference type="InterPro" id="IPR015421">
    <property type="entry name" value="PyrdxlP-dep_Trfase_major"/>
</dbReference>
<accession>A0AAU9IWE0</accession>
<reference evidence="2" key="1">
    <citation type="submission" date="2021-09" db="EMBL/GenBank/DDBJ databases">
        <authorList>
            <consortium name="AG Swart"/>
            <person name="Singh M."/>
            <person name="Singh A."/>
            <person name="Seah K."/>
            <person name="Emmerich C."/>
        </authorList>
    </citation>
    <scope>NUCLEOTIDE SEQUENCE</scope>
    <source>
        <strain evidence="2">ATCC30299</strain>
    </source>
</reference>
<dbReference type="SUPFAM" id="SSF52402">
    <property type="entry name" value="Adenine nucleotide alpha hydrolases-like"/>
    <property type="match status" value="1"/>
</dbReference>
<dbReference type="InterPro" id="IPR015424">
    <property type="entry name" value="PyrdxlP-dep_Trfase"/>
</dbReference>
<dbReference type="InterPro" id="IPR011063">
    <property type="entry name" value="TilS/TtcA_N"/>
</dbReference>
<dbReference type="Pfam" id="PF01171">
    <property type="entry name" value="ATP_bind_3"/>
    <property type="match status" value="1"/>
</dbReference>
<keyword evidence="3" id="KW-1185">Reference proteome</keyword>
<evidence type="ECO:0000313" key="2">
    <source>
        <dbReference type="EMBL" id="CAG9313841.1"/>
    </source>
</evidence>
<dbReference type="EMBL" id="CAJZBQ010000011">
    <property type="protein sequence ID" value="CAG9313841.1"/>
    <property type="molecule type" value="Genomic_DNA"/>
</dbReference>
<dbReference type="PANTHER" id="PTHR43686:SF1">
    <property type="entry name" value="AMINOTRAN_5 DOMAIN-CONTAINING PROTEIN"/>
    <property type="match status" value="1"/>
</dbReference>
<dbReference type="Proteomes" id="UP001162131">
    <property type="component" value="Unassembled WGS sequence"/>
</dbReference>
<evidence type="ECO:0000313" key="3">
    <source>
        <dbReference type="Proteomes" id="UP001162131"/>
    </source>
</evidence>
<name>A0AAU9IWE0_9CILI</name>
<comment type="caution">
    <text evidence="2">The sequence shown here is derived from an EMBL/GenBank/DDBJ whole genome shotgun (WGS) entry which is preliminary data.</text>
</comment>
<proteinExistence type="predicted"/>
<dbReference type="SUPFAM" id="SSF53383">
    <property type="entry name" value="PLP-dependent transferases"/>
    <property type="match status" value="1"/>
</dbReference>
<dbReference type="Gene3D" id="3.40.640.10">
    <property type="entry name" value="Type I PLP-dependent aspartate aminotransferase-like (Major domain)"/>
    <property type="match status" value="1"/>
</dbReference>
<evidence type="ECO:0000259" key="1">
    <source>
        <dbReference type="PROSITE" id="PS00028"/>
    </source>
</evidence>
<dbReference type="InterPro" id="IPR000192">
    <property type="entry name" value="Aminotrans_V_dom"/>
</dbReference>
<sequence length="958" mass="108204">MEPAAKRRFISQIVENSGKSLEDISKERELLAQNKPVLLKYIADSVIGDRMLFPTPYGDRPLVYADYTASGRSLSFIEDYIREVILTNYSNTHTYTSWVGLQTQFFRHESRSIIHRCVNASEDDVVLFAGSGCTGAANKIVEIMKRTNWGHESCNYQQNRWGSIDCKTCSLAFSTQGTFHKHLQSVLHKTNTQNADGHAQVENSQPIIFLSIYEHHSNLLPWREAGANIVTIGENPDGTLNLEQLEEELKKYQNHPHKIGSFSAASNITGILTNVEAISKLLHSYDALAFFDYAAAAPYVRINMNPSKDAAIDAIFLSPHKFPGGPGTPGILVVKKKLLGNEVPTNVGGGTVFFVTAQDHTYFINPEEREEGGTPDIVGAIRAGLAFQLKEAVGEETIEERENELANRAKSRLERNPNIVILSNGTAPRLPIFSFLIRCGNRFFHHSYIAALLNDLFGIECRAGCACANPYGLNLMGIDYNLSKDLQNMLNEGFDLFRPGFVRINLNYFFSDDTVEYILKAVEFIADNALWFLPQYKFDMDKAAFAHRAFSTKAGRHQVRKWLGEISYAPGSITYPNYLPKKEENLIIYIEKAEELAREIQQNRYAHKNLSDHRVEIPAEFEHLRWFILPSEALGFIQSKGINFQSATSPFYPKNYAGIVQPEAVLPNALPPMKVHRRDKKQPPLWPKVPKKIMRNVTKAIVDFDMIKDGDKVIVCISGGKDSLTLLHALKQMQRVSKKNFEIAAATVDPQTPEYDPSPLKDYLATLQVPYFYESQPIIELAAQKMTKKISLCAFCSRLKRGILYSCARREGYNVLALGQHLDDLAESFVMSAFHNGLLRTMKASYVNDKGDLRVIRPLVYVREKLTKEFAEFAKLPIITENCPGCFAAPTERHRTKLLLASQEQIIPDLYSSLLNTMKPIMRGNLDDLLGKRPREEDEENEKEECEEECEQCVFNPV</sequence>
<dbReference type="CDD" id="cd24138">
    <property type="entry name" value="TtcA-like"/>
    <property type="match status" value="1"/>
</dbReference>
<dbReference type="PANTHER" id="PTHR43686">
    <property type="entry name" value="SULFURTRANSFERASE-RELATED"/>
    <property type="match status" value="1"/>
</dbReference>
<dbReference type="Pfam" id="PF00266">
    <property type="entry name" value="Aminotran_5"/>
    <property type="match status" value="1"/>
</dbReference>
<gene>
    <name evidence="2" type="ORF">BSTOLATCC_MIC9644</name>
</gene>
<protein>
    <recommendedName>
        <fullName evidence="1">C2H2-type domain-containing protein</fullName>
    </recommendedName>
</protein>
<dbReference type="InterPro" id="IPR013087">
    <property type="entry name" value="Znf_C2H2_type"/>
</dbReference>
<dbReference type="Gene3D" id="3.90.1150.10">
    <property type="entry name" value="Aspartate Aminotransferase, domain 1"/>
    <property type="match status" value="1"/>
</dbReference>
<dbReference type="AlphaFoldDB" id="A0AAU9IWE0"/>
<dbReference type="Gene3D" id="3.40.50.620">
    <property type="entry name" value="HUPs"/>
    <property type="match status" value="1"/>
</dbReference>
<dbReference type="InterPro" id="IPR015422">
    <property type="entry name" value="PyrdxlP-dep_Trfase_small"/>
</dbReference>